<dbReference type="Proteomes" id="UP000236434">
    <property type="component" value="Unassembled WGS sequence"/>
</dbReference>
<dbReference type="SUPFAM" id="SSF52540">
    <property type="entry name" value="P-loop containing nucleoside triphosphate hydrolases"/>
    <property type="match status" value="1"/>
</dbReference>
<reference evidence="5 6" key="1">
    <citation type="submission" date="2013-12" db="EMBL/GenBank/DDBJ databases">
        <title>Comparative genomics of Petrotoga isolates.</title>
        <authorList>
            <person name="Nesbo C.L."/>
            <person name="Charchuk R."/>
            <person name="Chow K."/>
        </authorList>
    </citation>
    <scope>NUCLEOTIDE SEQUENCE [LARGE SCALE GENOMIC DNA]</scope>
    <source>
        <strain evidence="5 6">DSM 13574</strain>
    </source>
</reference>
<dbReference type="PROSITE" id="PS50893">
    <property type="entry name" value="ABC_TRANSPORTER_2"/>
    <property type="match status" value="1"/>
</dbReference>
<dbReference type="OrthoDB" id="41661at2"/>
<proteinExistence type="predicted"/>
<dbReference type="InterPro" id="IPR013563">
    <property type="entry name" value="Oligopep_ABC_C"/>
</dbReference>
<dbReference type="RefSeq" id="WP_103067148.1">
    <property type="nucleotide sequence ID" value="NZ_AZRL01000016.1"/>
</dbReference>
<dbReference type="InterPro" id="IPR017871">
    <property type="entry name" value="ABC_transporter-like_CS"/>
</dbReference>
<dbReference type="Pfam" id="PF08352">
    <property type="entry name" value="oligo_HPY"/>
    <property type="match status" value="1"/>
</dbReference>
<evidence type="ECO:0000313" key="5">
    <source>
        <dbReference type="EMBL" id="PNR96090.1"/>
    </source>
</evidence>
<keyword evidence="1" id="KW-0813">Transport</keyword>
<dbReference type="InterPro" id="IPR003593">
    <property type="entry name" value="AAA+_ATPase"/>
</dbReference>
<dbReference type="SMART" id="SM00382">
    <property type="entry name" value="AAA"/>
    <property type="match status" value="1"/>
</dbReference>
<dbReference type="PROSITE" id="PS00211">
    <property type="entry name" value="ABC_TRANSPORTER_1"/>
    <property type="match status" value="1"/>
</dbReference>
<protein>
    <submittedName>
        <fullName evidence="5">Peptide ABC transporter ATP-binding protein</fullName>
    </submittedName>
</protein>
<dbReference type="Pfam" id="PF00005">
    <property type="entry name" value="ABC_tran"/>
    <property type="match status" value="2"/>
</dbReference>
<dbReference type="PANTHER" id="PTHR43776">
    <property type="entry name" value="TRANSPORT ATP-BINDING PROTEIN"/>
    <property type="match status" value="1"/>
</dbReference>
<keyword evidence="3 5" id="KW-0067">ATP-binding</keyword>
<accession>A0A2K1NZZ1</accession>
<feature type="domain" description="ABC transporter" evidence="4">
    <location>
        <begin position="9"/>
        <end position="322"/>
    </location>
</feature>
<evidence type="ECO:0000313" key="6">
    <source>
        <dbReference type="Proteomes" id="UP000236434"/>
    </source>
</evidence>
<evidence type="ECO:0000256" key="1">
    <source>
        <dbReference type="ARBA" id="ARBA00022448"/>
    </source>
</evidence>
<dbReference type="NCBIfam" id="TIGR01727">
    <property type="entry name" value="oligo_HPY"/>
    <property type="match status" value="1"/>
</dbReference>
<keyword evidence="2" id="KW-0547">Nucleotide-binding</keyword>
<organism evidence="5 6">
    <name type="scientific">Petrotoga olearia DSM 13574</name>
    <dbReference type="NCBI Taxonomy" id="1122955"/>
    <lineage>
        <taxon>Bacteria</taxon>
        <taxon>Thermotogati</taxon>
        <taxon>Thermotogota</taxon>
        <taxon>Thermotogae</taxon>
        <taxon>Petrotogales</taxon>
        <taxon>Petrotogaceae</taxon>
        <taxon>Petrotoga</taxon>
    </lineage>
</organism>
<dbReference type="InterPro" id="IPR003439">
    <property type="entry name" value="ABC_transporter-like_ATP-bd"/>
</dbReference>
<evidence type="ECO:0000259" key="4">
    <source>
        <dbReference type="PROSITE" id="PS50893"/>
    </source>
</evidence>
<dbReference type="GO" id="GO:0055085">
    <property type="term" value="P:transmembrane transport"/>
    <property type="evidence" value="ECO:0007669"/>
    <property type="project" value="UniProtKB-ARBA"/>
</dbReference>
<evidence type="ECO:0000256" key="3">
    <source>
        <dbReference type="ARBA" id="ARBA00022840"/>
    </source>
</evidence>
<dbReference type="InterPro" id="IPR027417">
    <property type="entry name" value="P-loop_NTPase"/>
</dbReference>
<dbReference type="GO" id="GO:0015833">
    <property type="term" value="P:peptide transport"/>
    <property type="evidence" value="ECO:0007669"/>
    <property type="project" value="InterPro"/>
</dbReference>
<dbReference type="GO" id="GO:0016887">
    <property type="term" value="F:ATP hydrolysis activity"/>
    <property type="evidence" value="ECO:0007669"/>
    <property type="project" value="InterPro"/>
</dbReference>
<dbReference type="InterPro" id="IPR050319">
    <property type="entry name" value="ABC_transp_ATP-bind"/>
</dbReference>
<comment type="caution">
    <text evidence="5">The sequence shown here is derived from an EMBL/GenBank/DDBJ whole genome shotgun (WGS) entry which is preliminary data.</text>
</comment>
<dbReference type="GO" id="GO:0005524">
    <property type="term" value="F:ATP binding"/>
    <property type="evidence" value="ECO:0007669"/>
    <property type="project" value="UniProtKB-KW"/>
</dbReference>
<dbReference type="CDD" id="cd03257">
    <property type="entry name" value="ABC_NikE_OppD_transporters"/>
    <property type="match status" value="1"/>
</dbReference>
<gene>
    <name evidence="5" type="ORF">X929_06265</name>
</gene>
<name>A0A2K1NZZ1_9BACT</name>
<dbReference type="EMBL" id="AZRL01000016">
    <property type="protein sequence ID" value="PNR96090.1"/>
    <property type="molecule type" value="Genomic_DNA"/>
</dbReference>
<dbReference type="PANTHER" id="PTHR43776:SF8">
    <property type="entry name" value="ABC TRANSPORTER, ATP-BINDING PROTEIN"/>
    <property type="match status" value="1"/>
</dbReference>
<evidence type="ECO:0000256" key="2">
    <source>
        <dbReference type="ARBA" id="ARBA00022741"/>
    </source>
</evidence>
<dbReference type="AlphaFoldDB" id="A0A2K1NZZ1"/>
<dbReference type="Gene3D" id="3.40.50.300">
    <property type="entry name" value="P-loop containing nucleotide triphosphate hydrolases"/>
    <property type="match status" value="1"/>
</dbReference>
<sequence length="392" mass="44503">MPNSDKVILKVENLKKYFPVRAGVFKRTVANVLAVDDISFEIKEGETLGLVGESGCGKSTTGMTILRLYEPTYGRIIMEEQDTTPWFMKNTTINKYVKKIYADRFEKMKKELGSEEEVIKNLDNEIDKKYAQLYFQNGVREIKKDLSANLNEKRRYFRKNAQVIFQDPYSSLNPRMRVLDIIGEGMKVNKMGTSSEIRDKVANLMETVGLSKDYVYRYPHQFSGGQRQRIGIARALALDPKLIISDEAVSALDVSIQSQIINLMVDLKNDYGLTYVFIAHDLAVVKHISDRIAVMYLGKIAELTSKKDLFDEPLHPYTVSLMSAIPIPDPEVKKKRVVLQGDVPSPLNPPSGCRFHPRCPIAKDICSKEEPSLNEIKPGHYVSCHFPGQFKI</sequence>